<name>A0A0D2FM46_9EURO</name>
<protein>
    <recommendedName>
        <fullName evidence="6">Xylanolytic transcriptional activator regulatory domain-containing protein</fullName>
    </recommendedName>
</protein>
<keyword evidence="2" id="KW-0479">Metal-binding</keyword>
<feature type="region of interest" description="Disordered" evidence="5">
    <location>
        <begin position="99"/>
        <end position="120"/>
    </location>
</feature>
<keyword evidence="4" id="KW-0539">Nucleus</keyword>
<dbReference type="AlphaFoldDB" id="A0A0D2FM46"/>
<dbReference type="CDD" id="cd12148">
    <property type="entry name" value="fungal_TF_MHR"/>
    <property type="match status" value="1"/>
</dbReference>
<evidence type="ECO:0000256" key="3">
    <source>
        <dbReference type="ARBA" id="ARBA00023125"/>
    </source>
</evidence>
<dbReference type="GO" id="GO:0006351">
    <property type="term" value="P:DNA-templated transcription"/>
    <property type="evidence" value="ECO:0007669"/>
    <property type="project" value="InterPro"/>
</dbReference>
<evidence type="ECO:0000256" key="5">
    <source>
        <dbReference type="SAM" id="MobiDB-lite"/>
    </source>
</evidence>
<evidence type="ECO:0000256" key="2">
    <source>
        <dbReference type="ARBA" id="ARBA00022723"/>
    </source>
</evidence>
<reference evidence="7 8" key="1">
    <citation type="submission" date="2015-01" db="EMBL/GenBank/DDBJ databases">
        <title>The Genome Sequence of Capronia semiimmersa CBS27337.</title>
        <authorList>
            <consortium name="The Broad Institute Genomics Platform"/>
            <person name="Cuomo C."/>
            <person name="de Hoog S."/>
            <person name="Gorbushina A."/>
            <person name="Stielow B."/>
            <person name="Teixiera M."/>
            <person name="Abouelleil A."/>
            <person name="Chapman S.B."/>
            <person name="Priest M."/>
            <person name="Young S.K."/>
            <person name="Wortman J."/>
            <person name="Nusbaum C."/>
            <person name="Birren B."/>
        </authorList>
    </citation>
    <scope>NUCLEOTIDE SEQUENCE [LARGE SCALE GENOMIC DNA]</scope>
    <source>
        <strain evidence="7 8">CBS 27337</strain>
    </source>
</reference>
<dbReference type="Proteomes" id="UP000054266">
    <property type="component" value="Unassembled WGS sequence"/>
</dbReference>
<feature type="region of interest" description="Disordered" evidence="5">
    <location>
        <begin position="61"/>
        <end position="85"/>
    </location>
</feature>
<accession>A0A0D2FM46</accession>
<evidence type="ECO:0000313" key="7">
    <source>
        <dbReference type="EMBL" id="KIW69203.1"/>
    </source>
</evidence>
<dbReference type="InterPro" id="IPR007219">
    <property type="entry name" value="XnlR_reg_dom"/>
</dbReference>
<dbReference type="HOGENOM" id="CLU_011099_5_1_1"/>
<dbReference type="PANTHER" id="PTHR46910:SF3">
    <property type="entry name" value="HALOTOLERANCE PROTEIN 9-RELATED"/>
    <property type="match status" value="1"/>
</dbReference>
<evidence type="ECO:0000313" key="8">
    <source>
        <dbReference type="Proteomes" id="UP000054266"/>
    </source>
</evidence>
<organism evidence="7 8">
    <name type="scientific">Phialophora macrospora</name>
    <dbReference type="NCBI Taxonomy" id="1851006"/>
    <lineage>
        <taxon>Eukaryota</taxon>
        <taxon>Fungi</taxon>
        <taxon>Dikarya</taxon>
        <taxon>Ascomycota</taxon>
        <taxon>Pezizomycotina</taxon>
        <taxon>Eurotiomycetes</taxon>
        <taxon>Chaetothyriomycetidae</taxon>
        <taxon>Chaetothyriales</taxon>
        <taxon>Herpotrichiellaceae</taxon>
        <taxon>Phialophora</taxon>
    </lineage>
</organism>
<keyword evidence="3" id="KW-0238">DNA-binding</keyword>
<evidence type="ECO:0000259" key="6">
    <source>
        <dbReference type="SMART" id="SM00906"/>
    </source>
</evidence>
<dbReference type="GO" id="GO:0005634">
    <property type="term" value="C:nucleus"/>
    <property type="evidence" value="ECO:0007669"/>
    <property type="project" value="UniProtKB-SubCell"/>
</dbReference>
<comment type="subcellular location">
    <subcellularLocation>
        <location evidence="1">Nucleus</location>
    </subcellularLocation>
</comment>
<feature type="compositionally biased region" description="Low complexity" evidence="5">
    <location>
        <begin position="105"/>
        <end position="116"/>
    </location>
</feature>
<evidence type="ECO:0000256" key="1">
    <source>
        <dbReference type="ARBA" id="ARBA00004123"/>
    </source>
</evidence>
<dbReference type="GO" id="GO:0003677">
    <property type="term" value="F:DNA binding"/>
    <property type="evidence" value="ECO:0007669"/>
    <property type="project" value="UniProtKB-KW"/>
</dbReference>
<dbReference type="InterPro" id="IPR050987">
    <property type="entry name" value="AtrR-like"/>
</dbReference>
<dbReference type="SMART" id="SM00906">
    <property type="entry name" value="Fungal_trans"/>
    <property type="match status" value="1"/>
</dbReference>
<dbReference type="GO" id="GO:0003700">
    <property type="term" value="F:DNA-binding transcription factor activity"/>
    <property type="evidence" value="ECO:0007669"/>
    <property type="project" value="InterPro"/>
</dbReference>
<feature type="domain" description="Xylanolytic transcriptional activator regulatory" evidence="6">
    <location>
        <begin position="301"/>
        <end position="374"/>
    </location>
</feature>
<evidence type="ECO:0000256" key="4">
    <source>
        <dbReference type="ARBA" id="ARBA00023242"/>
    </source>
</evidence>
<dbReference type="PANTHER" id="PTHR46910">
    <property type="entry name" value="TRANSCRIPTION FACTOR PDR1"/>
    <property type="match status" value="1"/>
</dbReference>
<dbReference type="Pfam" id="PF04082">
    <property type="entry name" value="Fungal_trans"/>
    <property type="match status" value="1"/>
</dbReference>
<keyword evidence="8" id="KW-1185">Reference proteome</keyword>
<sequence>MSNDMLCLVQETTVSPSCMSFLLANANLKPLVPLLMRRRKQMESLEERLRSLEQLIKTSVAARMTESSQERGERADALTPLSMPSTTSSIEQSLFAADAPRPDVGSNNANSNSGTSPTLLQALNLDPSRTSAPDFPLPTDTSQGWSTPDANPIYGITAPALATTDVELIPQIRYNGPKRCSLPPVQGGMFLLQEYLIDFNTAIPVFDPAVITSLFQTSYDNMARGVAIEWVALKVVLAMAHRLRSMSPLGVPQDSENANTYLQESLDVVPELLMMRPSPLLAQCFLGIGCVISTSSRPYPAQVFVSLALRVVQDLHVNDPRQPGAIDTPESLQQQRVFWVAYFMDVDMAMRAGRLPSLSPRLINVPLPSDADPAGEIAADGGEFKANIFRLHVELALLQAEFMEQVLQPQATRSSGCPEDAELRSINSRLEDWRRNWLFELDAQDLRAALHRSDLVHVVVLESTYFSTAYAFRAYIAPVSRTGRNPFSAEGLMEGMSKQKAQILYKDARRFIDLLRLIPGGDIASNWLSLETIVAALVVVVAHIIFNPGEASSVPDLGVSRHMLQILQELSNISKDDGLMAVQNLCVELYRRAELALQGENSMRR</sequence>
<proteinExistence type="predicted"/>
<gene>
    <name evidence="7" type="ORF">PV04_05094</name>
</gene>
<dbReference type="GO" id="GO:0008270">
    <property type="term" value="F:zinc ion binding"/>
    <property type="evidence" value="ECO:0007669"/>
    <property type="project" value="InterPro"/>
</dbReference>
<dbReference type="EMBL" id="KN846958">
    <property type="protein sequence ID" value="KIW69203.1"/>
    <property type="molecule type" value="Genomic_DNA"/>
</dbReference>